<dbReference type="Pfam" id="PF12028">
    <property type="entry name" value="DUF3515"/>
    <property type="match status" value="1"/>
</dbReference>
<accession>C7QYT7</accession>
<dbReference type="RefSeq" id="WP_015771954.1">
    <property type="nucleotide sequence ID" value="NC_013174.1"/>
</dbReference>
<dbReference type="eggNOG" id="ENOG5032SM3">
    <property type="taxonomic scope" value="Bacteria"/>
</dbReference>
<reference evidence="2 3" key="1">
    <citation type="journal article" date="2009" name="Stand. Genomic Sci.">
        <title>Complete genome sequence of Jonesia denitrificans type strain (Prevot 55134).</title>
        <authorList>
            <person name="Pukall R."/>
            <person name="Gehrich-Schroter G."/>
            <person name="Lapidus A."/>
            <person name="Nolan M."/>
            <person name="Glavina Del Rio T."/>
            <person name="Lucas S."/>
            <person name="Chen F."/>
            <person name="Tice H."/>
            <person name="Pitluck S."/>
            <person name="Cheng J.F."/>
            <person name="Copeland A."/>
            <person name="Saunders E."/>
            <person name="Brettin T."/>
            <person name="Detter J.C."/>
            <person name="Bruce D."/>
            <person name="Goodwin L."/>
            <person name="Pati A."/>
            <person name="Ivanova N."/>
            <person name="Mavromatis K."/>
            <person name="Ovchinnikova G."/>
            <person name="Chen A."/>
            <person name="Palaniappan K."/>
            <person name="Land M."/>
            <person name="Hauser L."/>
            <person name="Chang Y.J."/>
            <person name="Jeffries C.D."/>
            <person name="Chain P."/>
            <person name="Goker M."/>
            <person name="Bristow J."/>
            <person name="Eisen J.A."/>
            <person name="Markowitz V."/>
            <person name="Hugenholtz P."/>
            <person name="Kyrpides N.C."/>
            <person name="Klenk H.P."/>
            <person name="Han C."/>
        </authorList>
    </citation>
    <scope>NUCLEOTIDE SEQUENCE [LARGE SCALE GENOMIC DNA]</scope>
    <source>
        <strain evidence="3">ATCC 14870 / DSM 20603 / BCRC 15368 / CIP 55.134 / JCM 11481 / NBRC 15587 / NCTC 10816 / Prevot 55134</strain>
    </source>
</reference>
<proteinExistence type="predicted"/>
<evidence type="ECO:0000313" key="3">
    <source>
        <dbReference type="Proteomes" id="UP000000628"/>
    </source>
</evidence>
<evidence type="ECO:0008006" key="4">
    <source>
        <dbReference type="Google" id="ProtNLM"/>
    </source>
</evidence>
<dbReference type="PROSITE" id="PS51257">
    <property type="entry name" value="PROKAR_LIPOPROTEIN"/>
    <property type="match status" value="1"/>
</dbReference>
<keyword evidence="1" id="KW-0732">Signal</keyword>
<keyword evidence="3" id="KW-1185">Reference proteome</keyword>
<dbReference type="OrthoDB" id="4331648at2"/>
<organism evidence="2 3">
    <name type="scientific">Jonesia denitrificans (strain ATCC 14870 / DSM 20603 / BCRC 15368 / CIP 55.134 / JCM 11481 / NBRC 15587 / NCTC 10816 / Prevot 55134)</name>
    <name type="common">Listeria denitrificans</name>
    <dbReference type="NCBI Taxonomy" id="471856"/>
    <lineage>
        <taxon>Bacteria</taxon>
        <taxon>Bacillati</taxon>
        <taxon>Actinomycetota</taxon>
        <taxon>Actinomycetes</taxon>
        <taxon>Micrococcales</taxon>
        <taxon>Jonesiaceae</taxon>
        <taxon>Jonesia</taxon>
    </lineage>
</organism>
<feature type="chain" id="PRO_5039175459" description="Secreted protein" evidence="1">
    <location>
        <begin position="26"/>
        <end position="157"/>
    </location>
</feature>
<evidence type="ECO:0000313" key="2">
    <source>
        <dbReference type="EMBL" id="ACV09326.1"/>
    </source>
</evidence>
<gene>
    <name evidence="2" type="ordered locus">Jden_1679</name>
</gene>
<dbReference type="STRING" id="471856.Jden_1679"/>
<dbReference type="AlphaFoldDB" id="C7QYT7"/>
<sequence>MTQQRRALTLSASFLILAGCAPTIATTAGPYAPDPACASVMLALPESVLNLPRAQVTAQGTAAWSEGNGAVVVTCGVEQPAPTQEDCQSITTNVFGIEETVDWISTSDDRGWIFTTYGRDPAIMVQVPHALNEPQPTGALVDVAPAIAKVEQTQFCR</sequence>
<dbReference type="Proteomes" id="UP000000628">
    <property type="component" value="Chromosome"/>
</dbReference>
<evidence type="ECO:0000256" key="1">
    <source>
        <dbReference type="SAM" id="SignalP"/>
    </source>
</evidence>
<dbReference type="KEGG" id="jde:Jden_1679"/>
<name>C7QYT7_JONDD</name>
<dbReference type="EMBL" id="CP001706">
    <property type="protein sequence ID" value="ACV09326.1"/>
    <property type="molecule type" value="Genomic_DNA"/>
</dbReference>
<dbReference type="HOGENOM" id="CLU_111512_2_0_11"/>
<feature type="signal peptide" evidence="1">
    <location>
        <begin position="1"/>
        <end position="25"/>
    </location>
</feature>
<dbReference type="InterPro" id="IPR021903">
    <property type="entry name" value="DUF3515"/>
</dbReference>
<protein>
    <recommendedName>
        <fullName evidence="4">Secreted protein</fullName>
    </recommendedName>
</protein>